<name>E1Z6J8_CHLVA</name>
<gene>
    <name evidence="4" type="ORF">CHLNCDRAFT_13632</name>
</gene>
<keyword evidence="2" id="KW-0012">Acyltransferase</keyword>
<accession>E1Z6J8</accession>
<dbReference type="eggNOG" id="KOG3138">
    <property type="taxonomic scope" value="Eukaryota"/>
</dbReference>
<evidence type="ECO:0000313" key="5">
    <source>
        <dbReference type="Proteomes" id="UP000008141"/>
    </source>
</evidence>
<dbReference type="GeneID" id="17357812"/>
<dbReference type="InterPro" id="IPR016181">
    <property type="entry name" value="Acyl_CoA_acyltransferase"/>
</dbReference>
<dbReference type="PROSITE" id="PS51186">
    <property type="entry name" value="GNAT"/>
    <property type="match status" value="1"/>
</dbReference>
<dbReference type="Gene3D" id="3.40.630.30">
    <property type="match status" value="1"/>
</dbReference>
<dbReference type="Proteomes" id="UP000008141">
    <property type="component" value="Unassembled WGS sequence"/>
</dbReference>
<dbReference type="SUPFAM" id="SSF55729">
    <property type="entry name" value="Acyl-CoA N-acyltransferases (Nat)"/>
    <property type="match status" value="1"/>
</dbReference>
<feature type="domain" description="N-acetyltransferase" evidence="3">
    <location>
        <begin position="1"/>
        <end position="151"/>
    </location>
</feature>
<dbReference type="EMBL" id="GL433837">
    <property type="protein sequence ID" value="EFN58662.1"/>
    <property type="molecule type" value="Genomic_DNA"/>
</dbReference>
<keyword evidence="5" id="KW-1185">Reference proteome</keyword>
<dbReference type="FunFam" id="3.40.630.30:FF:000006">
    <property type="entry name" value="Putative n-alpha-acetyltransferase 50"/>
    <property type="match status" value="1"/>
</dbReference>
<dbReference type="InParanoid" id="E1Z6J8"/>
<evidence type="ECO:0000256" key="1">
    <source>
        <dbReference type="ARBA" id="ARBA00022679"/>
    </source>
</evidence>
<proteinExistence type="predicted"/>
<dbReference type="Pfam" id="PF00583">
    <property type="entry name" value="Acetyltransf_1"/>
    <property type="match status" value="1"/>
</dbReference>
<dbReference type="CDD" id="cd04301">
    <property type="entry name" value="NAT_SF"/>
    <property type="match status" value="1"/>
</dbReference>
<dbReference type="AlphaFoldDB" id="E1Z6J8"/>
<dbReference type="RefSeq" id="XP_005850764.1">
    <property type="nucleotide sequence ID" value="XM_005850702.1"/>
</dbReference>
<dbReference type="STRING" id="554065.E1Z6J8"/>
<sequence>ISFGTVTDKNIEQLKLLNRAVFPISYPERMYKDILAYTDVTHLAYHNDVLVGAITCRLEKSAQGPKLYILTLGVLAPYRGMGAGSALLERCLQHCAAQLPEVAEALLHVQTSNEEAMRFYGRYGFEVGETIPGYYKRLDPPDAVVLRKALQPGGG</sequence>
<feature type="non-terminal residue" evidence="4">
    <location>
        <position position="155"/>
    </location>
</feature>
<dbReference type="GO" id="GO:0007064">
    <property type="term" value="P:mitotic sister chromatid cohesion"/>
    <property type="evidence" value="ECO:0007669"/>
    <property type="project" value="TreeGrafter"/>
</dbReference>
<keyword evidence="1" id="KW-0808">Transferase</keyword>
<dbReference type="KEGG" id="cvr:CHLNCDRAFT_13632"/>
<evidence type="ECO:0000256" key="2">
    <source>
        <dbReference type="ARBA" id="ARBA00023315"/>
    </source>
</evidence>
<dbReference type="PANTHER" id="PTHR42919:SF8">
    <property type="entry name" value="N-ALPHA-ACETYLTRANSFERASE 50"/>
    <property type="match status" value="1"/>
</dbReference>
<dbReference type="InterPro" id="IPR000182">
    <property type="entry name" value="GNAT_dom"/>
</dbReference>
<organism evidence="5">
    <name type="scientific">Chlorella variabilis</name>
    <name type="common">Green alga</name>
    <dbReference type="NCBI Taxonomy" id="554065"/>
    <lineage>
        <taxon>Eukaryota</taxon>
        <taxon>Viridiplantae</taxon>
        <taxon>Chlorophyta</taxon>
        <taxon>core chlorophytes</taxon>
        <taxon>Trebouxiophyceae</taxon>
        <taxon>Chlorellales</taxon>
        <taxon>Chlorellaceae</taxon>
        <taxon>Chlorella clade</taxon>
        <taxon>Chlorella</taxon>
    </lineage>
</organism>
<dbReference type="PANTHER" id="PTHR42919">
    <property type="entry name" value="N-ALPHA-ACETYLTRANSFERASE"/>
    <property type="match status" value="1"/>
</dbReference>
<evidence type="ECO:0000259" key="3">
    <source>
        <dbReference type="PROSITE" id="PS51186"/>
    </source>
</evidence>
<dbReference type="OMA" id="ICCRLET"/>
<dbReference type="InterPro" id="IPR051556">
    <property type="entry name" value="N-term/lysine_N-AcTrnsfr"/>
</dbReference>
<protein>
    <recommendedName>
        <fullName evidence="3">N-acetyltransferase domain-containing protein</fullName>
    </recommendedName>
</protein>
<feature type="non-terminal residue" evidence="4">
    <location>
        <position position="1"/>
    </location>
</feature>
<evidence type="ECO:0000313" key="4">
    <source>
        <dbReference type="EMBL" id="EFN58662.1"/>
    </source>
</evidence>
<reference evidence="4 5" key="1">
    <citation type="journal article" date="2010" name="Plant Cell">
        <title>The Chlorella variabilis NC64A genome reveals adaptation to photosymbiosis, coevolution with viruses, and cryptic sex.</title>
        <authorList>
            <person name="Blanc G."/>
            <person name="Duncan G."/>
            <person name="Agarkova I."/>
            <person name="Borodovsky M."/>
            <person name="Gurnon J."/>
            <person name="Kuo A."/>
            <person name="Lindquist E."/>
            <person name="Lucas S."/>
            <person name="Pangilinan J."/>
            <person name="Polle J."/>
            <person name="Salamov A."/>
            <person name="Terry A."/>
            <person name="Yamada T."/>
            <person name="Dunigan D.D."/>
            <person name="Grigoriev I.V."/>
            <person name="Claverie J.M."/>
            <person name="Van Etten J.L."/>
        </authorList>
    </citation>
    <scope>NUCLEOTIDE SEQUENCE [LARGE SCALE GENOMIC DNA]</scope>
    <source>
        <strain evidence="4 5">NC64A</strain>
    </source>
</reference>
<dbReference type="GO" id="GO:0008080">
    <property type="term" value="F:N-acetyltransferase activity"/>
    <property type="evidence" value="ECO:0007669"/>
    <property type="project" value="TreeGrafter"/>
</dbReference>
<dbReference type="FunCoup" id="E1Z6J8">
    <property type="interactions" value="1799"/>
</dbReference>
<dbReference type="OrthoDB" id="47374at2759"/>
<dbReference type="GO" id="GO:0031415">
    <property type="term" value="C:NatA complex"/>
    <property type="evidence" value="ECO:0007669"/>
    <property type="project" value="TreeGrafter"/>
</dbReference>